<evidence type="ECO:0000256" key="10">
    <source>
        <dbReference type="SAM" id="Phobius"/>
    </source>
</evidence>
<evidence type="ECO:0000256" key="3">
    <source>
        <dbReference type="ARBA" id="ARBA00022692"/>
    </source>
</evidence>
<evidence type="ECO:0000256" key="2">
    <source>
        <dbReference type="ARBA" id="ARBA00022475"/>
    </source>
</evidence>
<evidence type="ECO:0000256" key="4">
    <source>
        <dbReference type="ARBA" id="ARBA00022989"/>
    </source>
</evidence>
<dbReference type="PANTHER" id="PTHR30619:SF7">
    <property type="entry name" value="BETA-LACTAMASE DOMAIN PROTEIN"/>
    <property type="match status" value="1"/>
</dbReference>
<dbReference type="NCBIfam" id="TIGR00360">
    <property type="entry name" value="ComEC_N-term"/>
    <property type="match status" value="1"/>
</dbReference>
<sequence length="555" mass="60063">MNRQNIYWTVSVKGADAVTRTEGRVPVTDRALRWFDESREAIGRLTDRLYGKPDAGYMKGLVAGISDDIDPDQYDDFSRLGLTHVLAISGLHVAVVVYILLMLGKFARWTRERSLAFAASAMPVYMLLTGASPSAVRACLMSMIALWLARQGKLKDGLHLLAASALIMVVWRPSVVEDVSFQLSFIVTAGLLLCVPVMTELLALRIRSAFVRSSLAVALTAQLFSFPVTAFYFHQLHLLSLLANLVLVPFISFVVMPLGMAALALGAIWLPIGLVPAKLATLCNRATFAATEWLGSVKALSTVWHQPSLLWVICFYALLLATLAFARRSLRLGAEQAAAASAVAEQLAAADPFDPAERANRIAAYAEGARGGSDWTEPLHGRRNGNPDSDASGSASAGWRFGPGSTMPTAFQDPAAMKFPLKTRRGRQLSAALLALSWLATLAWEAPPVRLDRTAAVSFLDVGQGDSILITTGSGRHVLVDAGGTVAFGAPKEPWRLRKDPYEVGRKTLVPLLKQRGVRRLDALVLTHLDADHIGGRPCHNSGAPGWPDIVQRND</sequence>
<dbReference type="InterPro" id="IPR004477">
    <property type="entry name" value="ComEC_N"/>
</dbReference>
<feature type="compositionally biased region" description="Low complexity" evidence="9">
    <location>
        <begin position="388"/>
        <end position="398"/>
    </location>
</feature>
<feature type="transmembrane region" description="Helical" evidence="10">
    <location>
        <begin position="308"/>
        <end position="326"/>
    </location>
</feature>
<feature type="transmembrane region" description="Helical" evidence="10">
    <location>
        <begin position="210"/>
        <end position="233"/>
    </location>
</feature>
<dbReference type="EMBL" id="JAPDHZ010000004">
    <property type="protein sequence ID" value="MDG0793159.1"/>
    <property type="molecule type" value="Genomic_DNA"/>
</dbReference>
<gene>
    <name evidence="13" type="ORF">OMP38_21620</name>
</gene>
<feature type="domain" description="ComEC/Rec2-related protein" evidence="12">
    <location>
        <begin position="61"/>
        <end position="325"/>
    </location>
</feature>
<feature type="transmembrane region" description="Helical" evidence="10">
    <location>
        <begin position="245"/>
        <end position="272"/>
    </location>
</feature>
<protein>
    <submittedName>
        <fullName evidence="13">ComEC/Rec2 family competence protein</fullName>
    </submittedName>
</protein>
<dbReference type="InterPro" id="IPR001279">
    <property type="entry name" value="Metallo-B-lactamas"/>
</dbReference>
<evidence type="ECO:0000256" key="6">
    <source>
        <dbReference type="ARBA" id="ARBA00034221"/>
    </source>
</evidence>
<feature type="transmembrane region" description="Helical" evidence="10">
    <location>
        <begin position="183"/>
        <end position="204"/>
    </location>
</feature>
<comment type="subcellular location">
    <subcellularLocation>
        <location evidence="1">Cell membrane</location>
        <topology evidence="1">Multi-pass membrane protein</topology>
    </subcellularLocation>
</comment>
<evidence type="ECO:0000256" key="8">
    <source>
        <dbReference type="ARBA" id="ARBA00048505"/>
    </source>
</evidence>
<keyword evidence="3 10" id="KW-0812">Transmembrane</keyword>
<evidence type="ECO:0000313" key="13">
    <source>
        <dbReference type="EMBL" id="MDG0793159.1"/>
    </source>
</evidence>
<dbReference type="SUPFAM" id="SSF56281">
    <property type="entry name" value="Metallo-hydrolase/oxidoreductase"/>
    <property type="match status" value="1"/>
</dbReference>
<comment type="catalytic activity">
    <reaction evidence="6">
        <text>3',5'-cyclic CMP + H2O = CMP + H(+)</text>
        <dbReference type="Rhea" id="RHEA:72675"/>
        <dbReference type="ChEBI" id="CHEBI:15377"/>
        <dbReference type="ChEBI" id="CHEBI:15378"/>
        <dbReference type="ChEBI" id="CHEBI:58003"/>
        <dbReference type="ChEBI" id="CHEBI:60377"/>
    </reaction>
    <physiologicalReaction direction="left-to-right" evidence="6">
        <dbReference type="Rhea" id="RHEA:72676"/>
    </physiologicalReaction>
</comment>
<reference evidence="13 14" key="1">
    <citation type="submission" date="2022-10" db="EMBL/GenBank/DDBJ databases">
        <title>Comparative genomic analysis of Cohnella hashimotonis sp. nov., isolated from the International Space Station.</title>
        <authorList>
            <person name="Simpson A."/>
            <person name="Venkateswaran K."/>
        </authorList>
    </citation>
    <scope>NUCLEOTIDE SEQUENCE [LARGE SCALE GENOMIC DNA]</scope>
    <source>
        <strain evidence="13 14">DSM 18997</strain>
    </source>
</reference>
<comment type="catalytic activity">
    <reaction evidence="8">
        <text>3',5'-cyclic UMP + H2O = UMP + H(+)</text>
        <dbReference type="Rhea" id="RHEA:70575"/>
        <dbReference type="ChEBI" id="CHEBI:15377"/>
        <dbReference type="ChEBI" id="CHEBI:15378"/>
        <dbReference type="ChEBI" id="CHEBI:57865"/>
        <dbReference type="ChEBI" id="CHEBI:184387"/>
    </reaction>
    <physiologicalReaction direction="left-to-right" evidence="8">
        <dbReference type="Rhea" id="RHEA:70576"/>
    </physiologicalReaction>
</comment>
<dbReference type="InterPro" id="IPR036866">
    <property type="entry name" value="RibonucZ/Hydroxyglut_hydro"/>
</dbReference>
<dbReference type="Gene3D" id="3.60.15.10">
    <property type="entry name" value="Ribonuclease Z/Hydroxyacylglutathione hydrolase-like"/>
    <property type="match status" value="1"/>
</dbReference>
<keyword evidence="2" id="KW-1003">Cell membrane</keyword>
<evidence type="ECO:0000256" key="9">
    <source>
        <dbReference type="SAM" id="MobiDB-lite"/>
    </source>
</evidence>
<feature type="transmembrane region" description="Helical" evidence="10">
    <location>
        <begin position="124"/>
        <end position="148"/>
    </location>
</feature>
<accession>A0A9X4QND5</accession>
<feature type="transmembrane region" description="Helical" evidence="10">
    <location>
        <begin position="154"/>
        <end position="171"/>
    </location>
</feature>
<dbReference type="PANTHER" id="PTHR30619">
    <property type="entry name" value="DNA INTERNALIZATION/COMPETENCE PROTEIN COMEC/REC2"/>
    <property type="match status" value="1"/>
</dbReference>
<proteinExistence type="predicted"/>
<keyword evidence="5 10" id="KW-0472">Membrane</keyword>
<keyword evidence="4 10" id="KW-1133">Transmembrane helix</keyword>
<evidence type="ECO:0000259" key="11">
    <source>
        <dbReference type="Pfam" id="PF00753"/>
    </source>
</evidence>
<evidence type="ECO:0000259" key="12">
    <source>
        <dbReference type="Pfam" id="PF03772"/>
    </source>
</evidence>
<evidence type="ECO:0000256" key="1">
    <source>
        <dbReference type="ARBA" id="ARBA00004651"/>
    </source>
</evidence>
<dbReference type="Pfam" id="PF00753">
    <property type="entry name" value="Lactamase_B"/>
    <property type="match status" value="1"/>
</dbReference>
<evidence type="ECO:0000256" key="5">
    <source>
        <dbReference type="ARBA" id="ARBA00023136"/>
    </source>
</evidence>
<evidence type="ECO:0000256" key="7">
    <source>
        <dbReference type="ARBA" id="ARBA00034301"/>
    </source>
</evidence>
<name>A0A9X4QND5_9BACL</name>
<dbReference type="AlphaFoldDB" id="A0A9X4QND5"/>
<evidence type="ECO:0000313" key="14">
    <source>
        <dbReference type="Proteomes" id="UP001153387"/>
    </source>
</evidence>
<dbReference type="InterPro" id="IPR052159">
    <property type="entry name" value="Competence_DNA_uptake"/>
</dbReference>
<organism evidence="13 14">
    <name type="scientific">Cohnella ginsengisoli</name>
    <dbReference type="NCBI Taxonomy" id="425004"/>
    <lineage>
        <taxon>Bacteria</taxon>
        <taxon>Bacillati</taxon>
        <taxon>Bacillota</taxon>
        <taxon>Bacilli</taxon>
        <taxon>Bacillales</taxon>
        <taxon>Paenibacillaceae</taxon>
        <taxon>Cohnella</taxon>
    </lineage>
</organism>
<comment type="function">
    <text evidence="7">Counteracts the endogenous Pycsar antiviral defense system. Phosphodiesterase that enables metal-dependent hydrolysis of host cyclic nucleotide Pycsar defense signals such as cCMP and cUMP.</text>
</comment>
<feature type="transmembrane region" description="Helical" evidence="10">
    <location>
        <begin position="81"/>
        <end position="103"/>
    </location>
</feature>
<keyword evidence="14" id="KW-1185">Reference proteome</keyword>
<dbReference type="Proteomes" id="UP001153387">
    <property type="component" value="Unassembled WGS sequence"/>
</dbReference>
<feature type="domain" description="Metallo-beta-lactamase" evidence="11">
    <location>
        <begin position="461"/>
        <end position="536"/>
    </location>
</feature>
<dbReference type="Pfam" id="PF03772">
    <property type="entry name" value="Competence"/>
    <property type="match status" value="1"/>
</dbReference>
<feature type="region of interest" description="Disordered" evidence="9">
    <location>
        <begin position="373"/>
        <end position="399"/>
    </location>
</feature>
<comment type="caution">
    <text evidence="13">The sequence shown here is derived from an EMBL/GenBank/DDBJ whole genome shotgun (WGS) entry which is preliminary data.</text>
</comment>
<dbReference type="GO" id="GO:0005886">
    <property type="term" value="C:plasma membrane"/>
    <property type="evidence" value="ECO:0007669"/>
    <property type="project" value="UniProtKB-SubCell"/>
</dbReference>